<evidence type="ECO:0000313" key="2">
    <source>
        <dbReference type="Proteomes" id="UP000029380"/>
    </source>
</evidence>
<proteinExistence type="predicted"/>
<dbReference type="Proteomes" id="UP000029380">
    <property type="component" value="Unassembled WGS sequence"/>
</dbReference>
<reference evidence="1 2" key="1">
    <citation type="submission" date="2014-08" db="EMBL/GenBank/DDBJ databases">
        <title>Genome sequence of Tetragenococcus muriaticus.</title>
        <authorList>
            <person name="Chuea-nongthon C."/>
            <person name="Rodtong S."/>
            <person name="Yongsawatdigul J."/>
            <person name="Steele J.L."/>
            <person name="Liu X.-y."/>
            <person name="Speers J."/>
            <person name="Glasner J.D."/>
            <person name="Neeno-Eckwall E.C."/>
        </authorList>
    </citation>
    <scope>NUCLEOTIDE SEQUENCE [LARGE SCALE GENOMIC DNA]</scope>
    <source>
        <strain evidence="1 2">PMC-11-5</strain>
    </source>
</reference>
<evidence type="ECO:0000313" key="1">
    <source>
        <dbReference type="EMBL" id="KFN92454.1"/>
    </source>
</evidence>
<dbReference type="EMBL" id="JPVU01000098">
    <property type="protein sequence ID" value="KFN92454.1"/>
    <property type="molecule type" value="Genomic_DNA"/>
</dbReference>
<name>A0A091C6D9_9ENTE</name>
<gene>
    <name evidence="1" type="ORF">TMUPMC115_0966</name>
</gene>
<accession>A0A091C6D9</accession>
<comment type="caution">
    <text evidence="1">The sequence shown here is derived from an EMBL/GenBank/DDBJ whole genome shotgun (WGS) entry which is preliminary data.</text>
</comment>
<sequence>MQSNRVEKVRTELSSAQQTIVELQETVKNGNLNVQNQIQAILEDLQIIGQQIPSDERMNEIEQSIENVQKSVANQIIYNRDFEERIQKLEQANEDKE</sequence>
<protein>
    <submittedName>
        <fullName evidence="1">Uncharacterized protein</fullName>
    </submittedName>
</protein>
<organism evidence="1 2">
    <name type="scientific">Tetragenococcus muriaticus PMC-11-5</name>
    <dbReference type="NCBI Taxonomy" id="1302649"/>
    <lineage>
        <taxon>Bacteria</taxon>
        <taxon>Bacillati</taxon>
        <taxon>Bacillota</taxon>
        <taxon>Bacilli</taxon>
        <taxon>Lactobacillales</taxon>
        <taxon>Enterococcaceae</taxon>
        <taxon>Tetragenococcus</taxon>
    </lineage>
</organism>
<dbReference type="PATRIC" id="fig|1302649.3.peg.968"/>
<dbReference type="AlphaFoldDB" id="A0A091C6D9"/>